<sequence length="277" mass="30613">MYGPLGSVVIATLTALTALTAVPRAAAAGPPEVETIAHRGGSAYAPENTIAACAVARSQRADLCEFDVQQTRDHQLVLMHDQTLARTTDVERVFPGRSPWRVSDFTLAEIRRLDAGSWFSPRYRGEGVPTLAQALQAMGGETGLLLEIKHSPRSPDIDRRVAVELQESRAWWTGKRLGLQAFGWHSMRVLRSMLPDVPVSLLGKPPAARLTELARYAGGITLPHAGLTKRYVARVHERGMRVYTWTTDRPSVIRRLISYGVDGIMTNKPDRFLDVRP</sequence>
<dbReference type="Proteomes" id="UP000236732">
    <property type="component" value="Unassembled WGS sequence"/>
</dbReference>
<dbReference type="InterPro" id="IPR017946">
    <property type="entry name" value="PLC-like_Pdiesterase_TIM-brl"/>
</dbReference>
<evidence type="ECO:0000259" key="2">
    <source>
        <dbReference type="PROSITE" id="PS51704"/>
    </source>
</evidence>
<dbReference type="EMBL" id="FNVT01000001">
    <property type="protein sequence ID" value="SEF90793.1"/>
    <property type="molecule type" value="Genomic_DNA"/>
</dbReference>
<dbReference type="Pfam" id="PF03009">
    <property type="entry name" value="GDPD"/>
    <property type="match status" value="1"/>
</dbReference>
<dbReference type="AlphaFoldDB" id="A0A1H5VUH8"/>
<protein>
    <submittedName>
        <fullName evidence="3">Glycerophosphoryl diester phosphodiesterase</fullName>
    </submittedName>
</protein>
<gene>
    <name evidence="3" type="ORF">SAMN05444920_101987</name>
</gene>
<proteinExistence type="predicted"/>
<dbReference type="InterPro" id="IPR030395">
    <property type="entry name" value="GP_PDE_dom"/>
</dbReference>
<dbReference type="SUPFAM" id="SSF51695">
    <property type="entry name" value="PLC-like phosphodiesterases"/>
    <property type="match status" value="1"/>
</dbReference>
<evidence type="ECO:0000313" key="3">
    <source>
        <dbReference type="EMBL" id="SEF90793.1"/>
    </source>
</evidence>
<dbReference type="Gene3D" id="3.20.20.190">
    <property type="entry name" value="Phosphatidylinositol (PI) phosphodiesterase"/>
    <property type="match status" value="1"/>
</dbReference>
<dbReference type="GO" id="GO:0006629">
    <property type="term" value="P:lipid metabolic process"/>
    <property type="evidence" value="ECO:0007669"/>
    <property type="project" value="InterPro"/>
</dbReference>
<feature type="signal peptide" evidence="1">
    <location>
        <begin position="1"/>
        <end position="27"/>
    </location>
</feature>
<feature type="chain" id="PRO_5009287602" evidence="1">
    <location>
        <begin position="28"/>
        <end position="277"/>
    </location>
</feature>
<name>A0A1H5VUH8_9ACTN</name>
<dbReference type="PANTHER" id="PTHR46211">
    <property type="entry name" value="GLYCEROPHOSPHORYL DIESTER PHOSPHODIESTERASE"/>
    <property type="match status" value="1"/>
</dbReference>
<dbReference type="RefSeq" id="WP_103954465.1">
    <property type="nucleotide sequence ID" value="NZ_FNVT01000001.1"/>
</dbReference>
<keyword evidence="4" id="KW-1185">Reference proteome</keyword>
<organism evidence="3 4">
    <name type="scientific">Nonomuraea solani</name>
    <dbReference type="NCBI Taxonomy" id="1144553"/>
    <lineage>
        <taxon>Bacteria</taxon>
        <taxon>Bacillati</taxon>
        <taxon>Actinomycetota</taxon>
        <taxon>Actinomycetes</taxon>
        <taxon>Streptosporangiales</taxon>
        <taxon>Streptosporangiaceae</taxon>
        <taxon>Nonomuraea</taxon>
    </lineage>
</organism>
<keyword evidence="1" id="KW-0732">Signal</keyword>
<dbReference type="OrthoDB" id="9758957at2"/>
<dbReference type="GO" id="GO:0008081">
    <property type="term" value="F:phosphoric diester hydrolase activity"/>
    <property type="evidence" value="ECO:0007669"/>
    <property type="project" value="InterPro"/>
</dbReference>
<feature type="domain" description="GP-PDE" evidence="2">
    <location>
        <begin position="33"/>
        <end position="276"/>
    </location>
</feature>
<dbReference type="PROSITE" id="PS51704">
    <property type="entry name" value="GP_PDE"/>
    <property type="match status" value="1"/>
</dbReference>
<accession>A0A1H5VUH8</accession>
<reference evidence="3 4" key="1">
    <citation type="submission" date="2016-10" db="EMBL/GenBank/DDBJ databases">
        <authorList>
            <person name="de Groot N.N."/>
        </authorList>
    </citation>
    <scope>NUCLEOTIDE SEQUENCE [LARGE SCALE GENOMIC DNA]</scope>
    <source>
        <strain evidence="3 4">CGMCC 4.7037</strain>
    </source>
</reference>
<dbReference type="PANTHER" id="PTHR46211:SF1">
    <property type="entry name" value="GLYCEROPHOSPHODIESTER PHOSPHODIESTERASE, CYTOPLASMIC"/>
    <property type="match status" value="1"/>
</dbReference>
<evidence type="ECO:0000313" key="4">
    <source>
        <dbReference type="Proteomes" id="UP000236732"/>
    </source>
</evidence>
<evidence type="ECO:0000256" key="1">
    <source>
        <dbReference type="SAM" id="SignalP"/>
    </source>
</evidence>